<name>A0A166I3W9_DAUCS</name>
<evidence type="ECO:0000313" key="2">
    <source>
        <dbReference type="EMBL" id="KZN10717.1"/>
    </source>
</evidence>
<organism evidence="2">
    <name type="scientific">Daucus carota subsp. sativus</name>
    <name type="common">Carrot</name>
    <dbReference type="NCBI Taxonomy" id="79200"/>
    <lineage>
        <taxon>Eukaryota</taxon>
        <taxon>Viridiplantae</taxon>
        <taxon>Streptophyta</taxon>
        <taxon>Embryophyta</taxon>
        <taxon>Tracheophyta</taxon>
        <taxon>Spermatophyta</taxon>
        <taxon>Magnoliopsida</taxon>
        <taxon>eudicotyledons</taxon>
        <taxon>Gunneridae</taxon>
        <taxon>Pentapetalae</taxon>
        <taxon>asterids</taxon>
        <taxon>campanulids</taxon>
        <taxon>Apiales</taxon>
        <taxon>Apiaceae</taxon>
        <taxon>Apioideae</taxon>
        <taxon>Scandiceae</taxon>
        <taxon>Daucinae</taxon>
        <taxon>Daucus</taxon>
        <taxon>Daucus sect. Daucus</taxon>
    </lineage>
</organism>
<dbReference type="Gene3D" id="1.20.1280.50">
    <property type="match status" value="1"/>
</dbReference>
<proteinExistence type="predicted"/>
<dbReference type="PANTHER" id="PTHR31672:SF13">
    <property type="entry name" value="F-BOX PROTEIN CPR30-LIKE"/>
    <property type="match status" value="1"/>
</dbReference>
<accession>A0A166I3W9</accession>
<reference evidence="3" key="2">
    <citation type="submission" date="2022-03" db="EMBL/GenBank/DDBJ databases">
        <title>Draft title - Genomic analysis of global carrot germplasm unveils the trajectory of domestication and the origin of high carotenoid orange carrot.</title>
        <authorList>
            <person name="Iorizzo M."/>
            <person name="Ellison S."/>
            <person name="Senalik D."/>
            <person name="Macko-Podgorni A."/>
            <person name="Grzebelus D."/>
            <person name="Bostan H."/>
            <person name="Rolling W."/>
            <person name="Curaba J."/>
            <person name="Simon P."/>
        </authorList>
    </citation>
    <scope>NUCLEOTIDE SEQUENCE</scope>
    <source>
        <tissue evidence="3">Leaf</tissue>
    </source>
</reference>
<dbReference type="EMBL" id="CP093343">
    <property type="protein sequence ID" value="WOG84395.1"/>
    <property type="molecule type" value="Genomic_DNA"/>
</dbReference>
<dbReference type="InterPro" id="IPR001810">
    <property type="entry name" value="F-box_dom"/>
</dbReference>
<gene>
    <name evidence="2" type="ORF">DCAR_003373</name>
    <name evidence="3" type="ORF">DCAR_0103578</name>
</gene>
<dbReference type="SUPFAM" id="SSF81383">
    <property type="entry name" value="F-box domain"/>
    <property type="match status" value="1"/>
</dbReference>
<dbReference type="EMBL" id="LNRQ01000001">
    <property type="protein sequence ID" value="KZN10717.1"/>
    <property type="molecule type" value="Genomic_DNA"/>
</dbReference>
<dbReference type="InterPro" id="IPR017451">
    <property type="entry name" value="F-box-assoc_interact_dom"/>
</dbReference>
<dbReference type="CDD" id="cd22157">
    <property type="entry name" value="F-box_AtFBW1-like"/>
    <property type="match status" value="1"/>
</dbReference>
<dbReference type="InterPro" id="IPR006527">
    <property type="entry name" value="F-box-assoc_dom_typ1"/>
</dbReference>
<dbReference type="InterPro" id="IPR036047">
    <property type="entry name" value="F-box-like_dom_sf"/>
</dbReference>
<dbReference type="Pfam" id="PF07734">
    <property type="entry name" value="FBA_1"/>
    <property type="match status" value="1"/>
</dbReference>
<evidence type="ECO:0000259" key="1">
    <source>
        <dbReference type="PROSITE" id="PS50181"/>
    </source>
</evidence>
<keyword evidence="4" id="KW-1185">Reference proteome</keyword>
<dbReference type="InterPro" id="IPR050796">
    <property type="entry name" value="SCF_F-box_component"/>
</dbReference>
<evidence type="ECO:0000313" key="4">
    <source>
        <dbReference type="Proteomes" id="UP000077755"/>
    </source>
</evidence>
<protein>
    <recommendedName>
        <fullName evidence="1">F-box domain-containing protein</fullName>
    </recommendedName>
</protein>
<evidence type="ECO:0000313" key="3">
    <source>
        <dbReference type="EMBL" id="WOG84395.1"/>
    </source>
</evidence>
<feature type="domain" description="F-box" evidence="1">
    <location>
        <begin position="4"/>
        <end position="50"/>
    </location>
</feature>
<dbReference type="SMART" id="SM00256">
    <property type="entry name" value="FBOX"/>
    <property type="match status" value="1"/>
</dbReference>
<dbReference type="Gramene" id="KZN10717">
    <property type="protein sequence ID" value="KZN10717"/>
    <property type="gene ID" value="DCAR_003373"/>
</dbReference>
<dbReference type="PANTHER" id="PTHR31672">
    <property type="entry name" value="BNACNNG10540D PROTEIN"/>
    <property type="match status" value="1"/>
</dbReference>
<dbReference type="PROSITE" id="PS50181">
    <property type="entry name" value="FBOX"/>
    <property type="match status" value="1"/>
</dbReference>
<dbReference type="Pfam" id="PF12937">
    <property type="entry name" value="F-box-like"/>
    <property type="match status" value="1"/>
</dbReference>
<dbReference type="NCBIfam" id="TIGR01640">
    <property type="entry name" value="F_box_assoc_1"/>
    <property type="match status" value="1"/>
</dbReference>
<dbReference type="Proteomes" id="UP000077755">
    <property type="component" value="Chromosome 1"/>
</dbReference>
<dbReference type="KEGG" id="dcr:108198481"/>
<dbReference type="OMA" id="FRIATCV"/>
<dbReference type="OrthoDB" id="591557at2759"/>
<reference evidence="2" key="1">
    <citation type="journal article" date="2016" name="Nat. Genet.">
        <title>A high-quality carrot genome assembly provides new insights into carotenoid accumulation and asterid genome evolution.</title>
        <authorList>
            <person name="Iorizzo M."/>
            <person name="Ellison S."/>
            <person name="Senalik D."/>
            <person name="Zeng P."/>
            <person name="Satapoomin P."/>
            <person name="Huang J."/>
            <person name="Bowman M."/>
            <person name="Iovene M."/>
            <person name="Sanseverino W."/>
            <person name="Cavagnaro P."/>
            <person name="Yildiz M."/>
            <person name="Macko-Podgorni A."/>
            <person name="Moranska E."/>
            <person name="Grzebelus E."/>
            <person name="Grzebelus D."/>
            <person name="Ashrafi H."/>
            <person name="Zheng Z."/>
            <person name="Cheng S."/>
            <person name="Spooner D."/>
            <person name="Van Deynze A."/>
            <person name="Simon P."/>
        </authorList>
    </citation>
    <scope>NUCLEOTIDE SEQUENCE [LARGE SCALE GENOMIC DNA]</scope>
    <source>
        <tissue evidence="2">Leaf</tissue>
    </source>
</reference>
<dbReference type="STRING" id="79200.A0A166I3W9"/>
<dbReference type="AlphaFoldDB" id="A0A166I3W9"/>
<sequence length="401" mass="45228">MGRRDYINLLPKELLSDVFIRLPAKSLGQCKCVSKSWKSLISDPNLIQTHLIRASVTKLMLISFHSDPCGMYTTDFFHDARYDYKNPNCKKLLKTVLARMKAQRETKKKLNFKNSSNRWTKVWGSCDGLILVQNDLLHPALYVLNPTTLESRKLPLLPLQFYQLSTCNTFGFGYDFSCDDYAVVAISSLSGSATVAYVSMLKASQWKRVADPPFDLIKRVAGIFLEGSLHWLSEKSMIIWAYNIAEKEFSGVPLPIGVFDSNSVFPRLGVLKGCLCLFSNVINSVSELYVMKEYGVVGSWTKLSVVLSDVSHVASLNFRDDSSGFPEHGDSVLLVSNAKFSDLYDTEVLGLPNDFRVGMTFVESLVSPEKDGNKNTREKKSETIPRPRQCRYDMSGWLKAW</sequence>